<proteinExistence type="predicted"/>
<evidence type="ECO:0000313" key="2">
    <source>
        <dbReference type="EMBL" id="KAH9360929.1"/>
    </source>
</evidence>
<comment type="caution">
    <text evidence="2">The sequence shown here is derived from an EMBL/GenBank/DDBJ whole genome shotgun (WGS) entry which is preliminary data.</text>
</comment>
<accession>A0A9J6FEY1</accession>
<reference evidence="2 3" key="1">
    <citation type="journal article" date="2020" name="Cell">
        <title>Large-Scale Comparative Analyses of Tick Genomes Elucidate Their Genetic Diversity and Vector Capacities.</title>
        <authorList>
            <consortium name="Tick Genome and Microbiome Consortium (TIGMIC)"/>
            <person name="Jia N."/>
            <person name="Wang J."/>
            <person name="Shi W."/>
            <person name="Du L."/>
            <person name="Sun Y."/>
            <person name="Zhan W."/>
            <person name="Jiang J.F."/>
            <person name="Wang Q."/>
            <person name="Zhang B."/>
            <person name="Ji P."/>
            <person name="Bell-Sakyi L."/>
            <person name="Cui X.M."/>
            <person name="Yuan T.T."/>
            <person name="Jiang B.G."/>
            <person name="Yang W.F."/>
            <person name="Lam T.T."/>
            <person name="Chang Q.C."/>
            <person name="Ding S.J."/>
            <person name="Wang X.J."/>
            <person name="Zhu J.G."/>
            <person name="Ruan X.D."/>
            <person name="Zhao L."/>
            <person name="Wei J.T."/>
            <person name="Ye R.Z."/>
            <person name="Que T.C."/>
            <person name="Du C.H."/>
            <person name="Zhou Y.H."/>
            <person name="Cheng J.X."/>
            <person name="Dai P.F."/>
            <person name="Guo W.B."/>
            <person name="Han X.H."/>
            <person name="Huang E.J."/>
            <person name="Li L.F."/>
            <person name="Wei W."/>
            <person name="Gao Y.C."/>
            <person name="Liu J.Z."/>
            <person name="Shao H.Z."/>
            <person name="Wang X."/>
            <person name="Wang C.C."/>
            <person name="Yang T.C."/>
            <person name="Huo Q.B."/>
            <person name="Li W."/>
            <person name="Chen H.Y."/>
            <person name="Chen S.E."/>
            <person name="Zhou L.G."/>
            <person name="Ni X.B."/>
            <person name="Tian J.H."/>
            <person name="Sheng Y."/>
            <person name="Liu T."/>
            <person name="Pan Y.S."/>
            <person name="Xia L.Y."/>
            <person name="Li J."/>
            <person name="Zhao F."/>
            <person name="Cao W.C."/>
        </authorList>
    </citation>
    <scope>NUCLEOTIDE SEQUENCE [LARGE SCALE GENOMIC DNA]</scope>
    <source>
        <strain evidence="2">HaeL-2018</strain>
    </source>
</reference>
<name>A0A9J6FEY1_HAELO</name>
<feature type="region of interest" description="Disordered" evidence="1">
    <location>
        <begin position="1"/>
        <end position="47"/>
    </location>
</feature>
<dbReference type="VEuPathDB" id="VectorBase:HLOH_050538"/>
<dbReference type="AlphaFoldDB" id="A0A9J6FEY1"/>
<dbReference type="EMBL" id="JABSTR010000001">
    <property type="protein sequence ID" value="KAH9360929.1"/>
    <property type="molecule type" value="Genomic_DNA"/>
</dbReference>
<keyword evidence="3" id="KW-1185">Reference proteome</keyword>
<evidence type="ECO:0000313" key="3">
    <source>
        <dbReference type="Proteomes" id="UP000821853"/>
    </source>
</evidence>
<sequence>MVVAFVPTPGRSLPAGRASPPVVRDAQRPSTNGSRSHESSGRRGAFRSSKRSLAVDWPALAPNSSAPCLIDLVPHLRTVPRVFLFAALLSVLFRATQRRCRSYELGDRVDFKCRYYASLAFSFRFSSTGFRHEFWQVSSFFFLSFPRLPNEKCTQMACAEISSPLFPRPCAVLAGLAGLPRMVVTGN</sequence>
<protein>
    <submittedName>
        <fullName evidence="2">Uncharacterized protein</fullName>
    </submittedName>
</protein>
<organism evidence="2 3">
    <name type="scientific">Haemaphysalis longicornis</name>
    <name type="common">Bush tick</name>
    <dbReference type="NCBI Taxonomy" id="44386"/>
    <lineage>
        <taxon>Eukaryota</taxon>
        <taxon>Metazoa</taxon>
        <taxon>Ecdysozoa</taxon>
        <taxon>Arthropoda</taxon>
        <taxon>Chelicerata</taxon>
        <taxon>Arachnida</taxon>
        <taxon>Acari</taxon>
        <taxon>Parasitiformes</taxon>
        <taxon>Ixodida</taxon>
        <taxon>Ixodoidea</taxon>
        <taxon>Ixodidae</taxon>
        <taxon>Haemaphysalinae</taxon>
        <taxon>Haemaphysalis</taxon>
    </lineage>
</organism>
<evidence type="ECO:0000256" key="1">
    <source>
        <dbReference type="SAM" id="MobiDB-lite"/>
    </source>
</evidence>
<dbReference type="Proteomes" id="UP000821853">
    <property type="component" value="Chromosome 1"/>
</dbReference>
<gene>
    <name evidence="2" type="ORF">HPB48_007010</name>
</gene>